<protein>
    <submittedName>
        <fullName evidence="5">SH2 domain-containing protein A isoform X2</fullName>
    </submittedName>
</protein>
<dbReference type="GO" id="GO:0003700">
    <property type="term" value="F:DNA-binding transcription factor activity"/>
    <property type="evidence" value="ECO:0007669"/>
    <property type="project" value="InterPro"/>
</dbReference>
<dbReference type="CDD" id="cd10338">
    <property type="entry name" value="SH2_SHA"/>
    <property type="match status" value="1"/>
</dbReference>
<evidence type="ECO:0000313" key="4">
    <source>
        <dbReference type="Proteomes" id="UP000515211"/>
    </source>
</evidence>
<dbReference type="GeneID" id="107482472"/>
<dbReference type="InterPro" id="IPR036860">
    <property type="entry name" value="SH2_dom_sf"/>
</dbReference>
<dbReference type="PANTHER" id="PTHR11801">
    <property type="entry name" value="SIGNAL TRANSDUCER AND ACTIVATOR OF TRANSCRIPTION"/>
    <property type="match status" value="1"/>
</dbReference>
<keyword evidence="1 2" id="KW-0727">SH2 domain</keyword>
<evidence type="ECO:0000256" key="1">
    <source>
        <dbReference type="ARBA" id="ARBA00022999"/>
    </source>
</evidence>
<name>A0A6P4CX46_ARADU</name>
<sequence>MFTDAIGNAGYSLLKDLRAEIEVKDGIFSLCFWVYLANSTTFPATIIQQVCSDVSESAPFLVINDHKRINLLPLLLLHEEAPDTGNINSLTEVAYATVDFEFPLQNWVHIGCEVCPNHMKLQINGEIVGEKPLSSNKEPSSNDLRKIVLANIGGDGNISHGYVYNFQVFPSVSSIKDHHMKDPPLKLSIDESSASEIEEESDGVWSIVGGKASCRRNFSLDVVLLDVFGQPVDKENEVYASLLYADTRAPVENTIDEEAPILASYDGIEFPSYERPSKLLLGRASFKLKISQLSSKCDNRLFLIKFCVPKLGNYPFFEALSRPIRCISRSRNTRLSTLVWKRSPGLAKHNLMQSSGMDDASFEHQHPVCEAKSNPLTKRFRFGHDKISVSVKADTNVEQPDEECNSHARTTNQVENGLTTGLYGTPANYEAYETLSDSESIGERNSPSNNVASRRYPISDMTVFKYCLAGLAERSLMLKEIASLASKKEISELAHHVSLYSGCSHHGNQILIAKKLVEDGTNLWKVMSPNNNHVPWESAVYEIEEQFMKIASCSSRSLSHQDLELLRVIAGCQEYLAQENFEKLWCWLYPVAYIISKERINPIWNSTSPKWIEGFITKEEAEASLQGPTGLQEPGTFVLRFPTSRSWPHPDAGSLIVTYVGNDYKLHHRLLSVDRVFGSGDKGIDMKPLQAMLLEEPELTRLGRIIRGH</sequence>
<feature type="domain" description="SH2" evidence="3">
    <location>
        <begin position="611"/>
        <end position="709"/>
    </location>
</feature>
<dbReference type="InterPro" id="IPR001217">
    <property type="entry name" value="STAT"/>
</dbReference>
<dbReference type="GO" id="GO:0007165">
    <property type="term" value="P:signal transduction"/>
    <property type="evidence" value="ECO:0007669"/>
    <property type="project" value="InterPro"/>
</dbReference>
<gene>
    <name evidence="5" type="primary">LOC107482472</name>
</gene>
<dbReference type="AlphaFoldDB" id="A0A6P4CX46"/>
<proteinExistence type="predicted"/>
<dbReference type="Proteomes" id="UP000515211">
    <property type="component" value="Chromosome 4"/>
</dbReference>
<reference evidence="5" key="2">
    <citation type="submission" date="2025-08" db="UniProtKB">
        <authorList>
            <consortium name="RefSeq"/>
        </authorList>
    </citation>
    <scope>IDENTIFICATION</scope>
    <source>
        <tissue evidence="5">Whole plant</tissue>
    </source>
</reference>
<dbReference type="SUPFAM" id="SSF55550">
    <property type="entry name" value="SH2 domain"/>
    <property type="match status" value="1"/>
</dbReference>
<dbReference type="PROSITE" id="PS50001">
    <property type="entry name" value="SH2"/>
    <property type="match status" value="1"/>
</dbReference>
<evidence type="ECO:0000256" key="2">
    <source>
        <dbReference type="PROSITE-ProRule" id="PRU00191"/>
    </source>
</evidence>
<evidence type="ECO:0000259" key="3">
    <source>
        <dbReference type="PROSITE" id="PS50001"/>
    </source>
</evidence>
<keyword evidence="4" id="KW-1185">Reference proteome</keyword>
<organism evidence="4 5">
    <name type="scientific">Arachis duranensis</name>
    <name type="common">Wild peanut</name>
    <dbReference type="NCBI Taxonomy" id="130453"/>
    <lineage>
        <taxon>Eukaryota</taxon>
        <taxon>Viridiplantae</taxon>
        <taxon>Streptophyta</taxon>
        <taxon>Embryophyta</taxon>
        <taxon>Tracheophyta</taxon>
        <taxon>Spermatophyta</taxon>
        <taxon>Magnoliopsida</taxon>
        <taxon>eudicotyledons</taxon>
        <taxon>Gunneridae</taxon>
        <taxon>Pentapetalae</taxon>
        <taxon>rosids</taxon>
        <taxon>fabids</taxon>
        <taxon>Fabales</taxon>
        <taxon>Fabaceae</taxon>
        <taxon>Papilionoideae</taxon>
        <taxon>50 kb inversion clade</taxon>
        <taxon>dalbergioids sensu lato</taxon>
        <taxon>Dalbergieae</taxon>
        <taxon>Pterocarpus clade</taxon>
        <taxon>Arachis</taxon>
    </lineage>
</organism>
<reference evidence="4" key="1">
    <citation type="journal article" date="2016" name="Nat. Genet.">
        <title>The genome sequences of Arachis duranensis and Arachis ipaensis, the diploid ancestors of cultivated peanut.</title>
        <authorList>
            <person name="Bertioli D.J."/>
            <person name="Cannon S.B."/>
            <person name="Froenicke L."/>
            <person name="Huang G."/>
            <person name="Farmer A.D."/>
            <person name="Cannon E.K."/>
            <person name="Liu X."/>
            <person name="Gao D."/>
            <person name="Clevenger J."/>
            <person name="Dash S."/>
            <person name="Ren L."/>
            <person name="Moretzsohn M.C."/>
            <person name="Shirasawa K."/>
            <person name="Huang W."/>
            <person name="Vidigal B."/>
            <person name="Abernathy B."/>
            <person name="Chu Y."/>
            <person name="Niederhuth C.E."/>
            <person name="Umale P."/>
            <person name="Araujo A.C."/>
            <person name="Kozik A."/>
            <person name="Kim K.D."/>
            <person name="Burow M.D."/>
            <person name="Varshney R.K."/>
            <person name="Wang X."/>
            <person name="Zhang X."/>
            <person name="Barkley N."/>
            <person name="Guimaraes P.M."/>
            <person name="Isobe S."/>
            <person name="Guo B."/>
            <person name="Liao B."/>
            <person name="Stalker H.T."/>
            <person name="Schmitz R.J."/>
            <person name="Scheffler B.E."/>
            <person name="Leal-Bertioli S.C."/>
            <person name="Xun X."/>
            <person name="Jackson S.A."/>
            <person name="Michelmore R."/>
            <person name="Ozias-Akins P."/>
        </authorList>
    </citation>
    <scope>NUCLEOTIDE SEQUENCE [LARGE SCALE GENOMIC DNA]</scope>
    <source>
        <strain evidence="4">cv. V14167</strain>
    </source>
</reference>
<dbReference type="Gene3D" id="3.30.505.10">
    <property type="entry name" value="SH2 domain"/>
    <property type="match status" value="1"/>
</dbReference>
<dbReference type="InterPro" id="IPR000980">
    <property type="entry name" value="SH2"/>
</dbReference>
<dbReference type="SUPFAM" id="SSF49899">
    <property type="entry name" value="Concanavalin A-like lectins/glucanases"/>
    <property type="match status" value="1"/>
</dbReference>
<dbReference type="RefSeq" id="XP_015958463.1">
    <property type="nucleotide sequence ID" value="XM_016102977.3"/>
</dbReference>
<accession>A0A6P4CX46</accession>
<evidence type="ECO:0000313" key="5">
    <source>
        <dbReference type="RefSeq" id="XP_015958463.1"/>
    </source>
</evidence>
<dbReference type="InterPro" id="IPR013320">
    <property type="entry name" value="ConA-like_dom_sf"/>
</dbReference>